<organism evidence="1 2">
    <name type="scientific">Trifolium medium</name>
    <dbReference type="NCBI Taxonomy" id="97028"/>
    <lineage>
        <taxon>Eukaryota</taxon>
        <taxon>Viridiplantae</taxon>
        <taxon>Streptophyta</taxon>
        <taxon>Embryophyta</taxon>
        <taxon>Tracheophyta</taxon>
        <taxon>Spermatophyta</taxon>
        <taxon>Magnoliopsida</taxon>
        <taxon>eudicotyledons</taxon>
        <taxon>Gunneridae</taxon>
        <taxon>Pentapetalae</taxon>
        <taxon>rosids</taxon>
        <taxon>fabids</taxon>
        <taxon>Fabales</taxon>
        <taxon>Fabaceae</taxon>
        <taxon>Papilionoideae</taxon>
        <taxon>50 kb inversion clade</taxon>
        <taxon>NPAAA clade</taxon>
        <taxon>Hologalegina</taxon>
        <taxon>IRL clade</taxon>
        <taxon>Trifolieae</taxon>
        <taxon>Trifolium</taxon>
    </lineage>
</organism>
<feature type="non-terminal residue" evidence="1">
    <location>
        <position position="1"/>
    </location>
</feature>
<reference evidence="1 2" key="1">
    <citation type="journal article" date="2018" name="Front. Plant Sci.">
        <title>Red Clover (Trifolium pratense) and Zigzag Clover (T. medium) - A Picture of Genomic Similarities and Differences.</title>
        <authorList>
            <person name="Dluhosova J."/>
            <person name="Istvanek J."/>
            <person name="Nedelnik J."/>
            <person name="Repkova J."/>
        </authorList>
    </citation>
    <scope>NUCLEOTIDE SEQUENCE [LARGE SCALE GENOMIC DNA]</scope>
    <source>
        <strain evidence="2">cv. 10/8</strain>
        <tissue evidence="1">Leaf</tissue>
    </source>
</reference>
<name>A0A392RGD6_9FABA</name>
<dbReference type="AlphaFoldDB" id="A0A392RGD6"/>
<keyword evidence="2" id="KW-1185">Reference proteome</keyword>
<evidence type="ECO:0000313" key="1">
    <source>
        <dbReference type="EMBL" id="MCI34840.1"/>
    </source>
</evidence>
<dbReference type="EMBL" id="LXQA010217605">
    <property type="protein sequence ID" value="MCI34840.1"/>
    <property type="molecule type" value="Genomic_DNA"/>
</dbReference>
<sequence length="85" mass="10148">ALWKIRTRSLNAFRKDKEEAEKMQSFVAVEKLMRKARKQTRRWEETIAEEHAWEEQNTVAEEQVDFTFSFISCSKPIVVRISDVE</sequence>
<dbReference type="Proteomes" id="UP000265520">
    <property type="component" value="Unassembled WGS sequence"/>
</dbReference>
<protein>
    <submittedName>
        <fullName evidence="1">Uncharacterized protein</fullName>
    </submittedName>
</protein>
<proteinExistence type="predicted"/>
<comment type="caution">
    <text evidence="1">The sequence shown here is derived from an EMBL/GenBank/DDBJ whole genome shotgun (WGS) entry which is preliminary data.</text>
</comment>
<accession>A0A392RGD6</accession>
<evidence type="ECO:0000313" key="2">
    <source>
        <dbReference type="Proteomes" id="UP000265520"/>
    </source>
</evidence>